<keyword evidence="6 10" id="KW-0676">Redox-active center</keyword>
<dbReference type="InterPro" id="IPR023753">
    <property type="entry name" value="FAD/NAD-binding_dom"/>
</dbReference>
<evidence type="ECO:0000256" key="9">
    <source>
        <dbReference type="PIRSR" id="PIRSR000350-4"/>
    </source>
</evidence>
<dbReference type="InterPro" id="IPR036188">
    <property type="entry name" value="FAD/NAD-bd_sf"/>
</dbReference>
<keyword evidence="16" id="KW-1185">Reference proteome</keyword>
<name>A0A0X8FEP0_9LACT</name>
<keyword evidence="2 10" id="KW-0285">Flavoprotein</keyword>
<keyword evidence="5" id="KW-1015">Disulfide bond</keyword>
<comment type="cofactor">
    <cofactor evidence="8">
        <name>FAD</name>
        <dbReference type="ChEBI" id="CHEBI:57692"/>
    </cofactor>
    <text evidence="8">Binds 1 FAD per subunit.</text>
</comment>
<dbReference type="InterPro" id="IPR004099">
    <property type="entry name" value="Pyr_nucl-diS_OxRdtase_dimer"/>
</dbReference>
<feature type="binding site" evidence="8">
    <location>
        <position position="262"/>
    </location>
    <ligand>
        <name>NAD(+)</name>
        <dbReference type="ChEBI" id="CHEBI:57540"/>
    </ligand>
</feature>
<organism evidence="14 15">
    <name type="scientific">Aerococcus urinae</name>
    <dbReference type="NCBI Taxonomy" id="1376"/>
    <lineage>
        <taxon>Bacteria</taxon>
        <taxon>Bacillati</taxon>
        <taxon>Bacillota</taxon>
        <taxon>Bacilli</taxon>
        <taxon>Lactobacillales</taxon>
        <taxon>Aerococcaceae</taxon>
        <taxon>Aerococcus</taxon>
    </lineage>
</organism>
<evidence type="ECO:0000259" key="11">
    <source>
        <dbReference type="Pfam" id="PF02852"/>
    </source>
</evidence>
<evidence type="ECO:0000256" key="2">
    <source>
        <dbReference type="ARBA" id="ARBA00022630"/>
    </source>
</evidence>
<feature type="domain" description="FAD/NAD(P)-binding" evidence="12">
    <location>
        <begin position="4"/>
        <end position="317"/>
    </location>
</feature>
<dbReference type="Gene3D" id="3.30.390.30">
    <property type="match status" value="1"/>
</dbReference>
<dbReference type="GeneID" id="35767608"/>
<feature type="binding site" evidence="8">
    <location>
        <begin position="174"/>
        <end position="181"/>
    </location>
    <ligand>
        <name>NAD(+)</name>
        <dbReference type="ChEBI" id="CHEBI:57540"/>
    </ligand>
</feature>
<evidence type="ECO:0000256" key="1">
    <source>
        <dbReference type="ARBA" id="ARBA00007532"/>
    </source>
</evidence>
<dbReference type="KEGG" id="aun:AWM73_05135"/>
<comment type="similarity">
    <text evidence="1 10">Belongs to the class-I pyridine nucleotide-disulfide oxidoreductase family.</text>
</comment>
<dbReference type="AlphaFoldDB" id="A0A0X8FEP0"/>
<dbReference type="Proteomes" id="UP001069145">
    <property type="component" value="Unassembled WGS sequence"/>
</dbReference>
<dbReference type="InterPro" id="IPR016156">
    <property type="entry name" value="FAD/NAD-linked_Rdtase_dimer_sf"/>
</dbReference>
<keyword evidence="8" id="KW-0520">NAD</keyword>
<protein>
    <submittedName>
        <fullName evidence="14">Glutathione-disulfide reductase</fullName>
        <ecNumber evidence="14">1.8.1.7</ecNumber>
    </submittedName>
</protein>
<dbReference type="InterPro" id="IPR001100">
    <property type="entry name" value="Pyr_nuc-diS_OxRdtase"/>
</dbReference>
<evidence type="ECO:0000259" key="12">
    <source>
        <dbReference type="Pfam" id="PF07992"/>
    </source>
</evidence>
<evidence type="ECO:0000256" key="10">
    <source>
        <dbReference type="RuleBase" id="RU003691"/>
    </source>
</evidence>
<dbReference type="OrthoDB" id="9800167at2"/>
<dbReference type="PRINTS" id="PR00368">
    <property type="entry name" value="FADPNR"/>
</dbReference>
<evidence type="ECO:0000256" key="4">
    <source>
        <dbReference type="ARBA" id="ARBA00023002"/>
    </source>
</evidence>
<dbReference type="PANTHER" id="PTHR42737">
    <property type="entry name" value="GLUTATHIONE REDUCTASE"/>
    <property type="match status" value="1"/>
</dbReference>
<dbReference type="RefSeq" id="WP_060778375.1">
    <property type="nucleotide sequence ID" value="NZ_CAJHLF010000008.1"/>
</dbReference>
<evidence type="ECO:0000313" key="13">
    <source>
        <dbReference type="EMBL" id="MCY3052424.1"/>
    </source>
</evidence>
<dbReference type="GO" id="GO:0006749">
    <property type="term" value="P:glutathione metabolic process"/>
    <property type="evidence" value="ECO:0007669"/>
    <property type="project" value="InterPro"/>
</dbReference>
<dbReference type="InterPro" id="IPR046952">
    <property type="entry name" value="GSHR/TRXR-like"/>
</dbReference>
<keyword evidence="3 8" id="KW-0274">FAD</keyword>
<dbReference type="GO" id="GO:0045454">
    <property type="term" value="P:cell redox homeostasis"/>
    <property type="evidence" value="ECO:0007669"/>
    <property type="project" value="InterPro"/>
</dbReference>
<reference evidence="14 15" key="1">
    <citation type="submission" date="2020-12" db="EMBL/GenBank/DDBJ databases">
        <title>FDA dAtabase for Regulatory Grade micrObial Sequences (FDA-ARGOS): Supporting development and validation of Infectious Disease Dx tests.</title>
        <authorList>
            <person name="Sproer C."/>
            <person name="Gronow S."/>
            <person name="Severitt S."/>
            <person name="Schroder I."/>
            <person name="Tallon L."/>
            <person name="Sadzewicz L."/>
            <person name="Zhao X."/>
            <person name="Boylan J."/>
            <person name="Ott S."/>
            <person name="Bowen H."/>
            <person name="Vavikolanu K."/>
            <person name="Mehta A."/>
            <person name="Aluvathingal J."/>
            <person name="Nadendla S."/>
            <person name="Lowell S."/>
            <person name="Myers T."/>
            <person name="Yan Y."/>
            <person name="Sichtig H."/>
        </authorList>
    </citation>
    <scope>NUCLEOTIDE SEQUENCE [LARGE SCALE GENOMIC DNA]</scope>
    <source>
        <strain evidence="14 15">FDAARGOS_911</strain>
    </source>
</reference>
<dbReference type="Pfam" id="PF07992">
    <property type="entry name" value="Pyr_redox_2"/>
    <property type="match status" value="1"/>
</dbReference>
<evidence type="ECO:0000256" key="8">
    <source>
        <dbReference type="PIRSR" id="PIRSR000350-3"/>
    </source>
</evidence>
<dbReference type="SUPFAM" id="SSF55424">
    <property type="entry name" value="FAD/NAD-linked reductases, dimerisation (C-terminal) domain"/>
    <property type="match status" value="1"/>
</dbReference>
<dbReference type="EMBL" id="CP065662">
    <property type="protein sequence ID" value="QPS00747.1"/>
    <property type="molecule type" value="Genomic_DNA"/>
</dbReference>
<dbReference type="GO" id="GO:0034599">
    <property type="term" value="P:cellular response to oxidative stress"/>
    <property type="evidence" value="ECO:0007669"/>
    <property type="project" value="TreeGrafter"/>
</dbReference>
<dbReference type="NCBIfam" id="NF004776">
    <property type="entry name" value="PRK06116.1"/>
    <property type="match status" value="1"/>
</dbReference>
<dbReference type="InterPro" id="IPR006322">
    <property type="entry name" value="Glutathione_Rdtase_euk/bac"/>
</dbReference>
<dbReference type="EMBL" id="JAOTML010000001">
    <property type="protein sequence ID" value="MCY3052424.1"/>
    <property type="molecule type" value="Genomic_DNA"/>
</dbReference>
<dbReference type="GO" id="GO:0004362">
    <property type="term" value="F:glutathione-disulfide reductase (NADPH) activity"/>
    <property type="evidence" value="ECO:0007669"/>
    <property type="project" value="UniProtKB-EC"/>
</dbReference>
<accession>A0A0X8FEP0</accession>
<gene>
    <name evidence="14" type="primary">gorA</name>
    <name evidence="14" type="ORF">I6G68_04915</name>
    <name evidence="13" type="ORF">ODY43_00190</name>
</gene>
<dbReference type="GO" id="GO:0005829">
    <property type="term" value="C:cytosol"/>
    <property type="evidence" value="ECO:0007669"/>
    <property type="project" value="TreeGrafter"/>
</dbReference>
<evidence type="ECO:0000313" key="16">
    <source>
        <dbReference type="Proteomes" id="UP001069145"/>
    </source>
</evidence>
<keyword evidence="4 10" id="KW-0560">Oxidoreductase</keyword>
<dbReference type="PIRSF" id="PIRSF000350">
    <property type="entry name" value="Mercury_reductase_MerA"/>
    <property type="match status" value="1"/>
</dbReference>
<feature type="binding site" evidence="8">
    <location>
        <position position="50"/>
    </location>
    <ligand>
        <name>FAD</name>
        <dbReference type="ChEBI" id="CHEBI:57692"/>
    </ligand>
</feature>
<dbReference type="PROSITE" id="PS00076">
    <property type="entry name" value="PYRIDINE_REDOX_1"/>
    <property type="match status" value="1"/>
</dbReference>
<dbReference type="PANTHER" id="PTHR42737:SF2">
    <property type="entry name" value="GLUTATHIONE REDUCTASE"/>
    <property type="match status" value="1"/>
</dbReference>
<evidence type="ECO:0000256" key="7">
    <source>
        <dbReference type="PIRSR" id="PIRSR000350-2"/>
    </source>
</evidence>
<evidence type="ECO:0000313" key="14">
    <source>
        <dbReference type="EMBL" id="QPS00747.1"/>
    </source>
</evidence>
<dbReference type="NCBIfam" id="TIGR01421">
    <property type="entry name" value="gluta_reduc_1"/>
    <property type="match status" value="1"/>
</dbReference>
<feature type="binding site" evidence="8">
    <location>
        <position position="303"/>
    </location>
    <ligand>
        <name>FAD</name>
        <dbReference type="ChEBI" id="CHEBI:57692"/>
    </ligand>
</feature>
<feature type="active site" description="Proton acceptor" evidence="7">
    <location>
        <position position="439"/>
    </location>
</feature>
<reference evidence="13" key="2">
    <citation type="submission" date="2022-09" db="EMBL/GenBank/DDBJ databases">
        <title>Aerococcus urinae taxonomy study.</title>
        <authorList>
            <person name="Christensen J."/>
            <person name="Senneby E."/>
        </authorList>
    </citation>
    <scope>NUCLEOTIDE SEQUENCE</scope>
    <source>
        <strain evidence="13">NLD-066-U95</strain>
    </source>
</reference>
<dbReference type="GO" id="GO:0050661">
    <property type="term" value="F:NADP binding"/>
    <property type="evidence" value="ECO:0007669"/>
    <property type="project" value="InterPro"/>
</dbReference>
<evidence type="ECO:0000313" key="15">
    <source>
        <dbReference type="Proteomes" id="UP000594771"/>
    </source>
</evidence>
<feature type="domain" description="Pyridine nucleotide-disulphide oxidoreductase dimerisation" evidence="11">
    <location>
        <begin position="339"/>
        <end position="449"/>
    </location>
</feature>
<proteinExistence type="inferred from homology"/>
<dbReference type="EC" id="1.8.1.7" evidence="14"/>
<dbReference type="InterPro" id="IPR012999">
    <property type="entry name" value="Pyr_OxRdtase_I_AS"/>
</dbReference>
<dbReference type="PRINTS" id="PR00411">
    <property type="entry name" value="PNDRDTASEI"/>
</dbReference>
<evidence type="ECO:0000256" key="3">
    <source>
        <dbReference type="ARBA" id="ARBA00022827"/>
    </source>
</evidence>
<dbReference type="Proteomes" id="UP000594771">
    <property type="component" value="Chromosome"/>
</dbReference>
<dbReference type="Pfam" id="PF02852">
    <property type="entry name" value="Pyr_redox_dim"/>
    <property type="match status" value="1"/>
</dbReference>
<dbReference type="Gene3D" id="3.50.50.60">
    <property type="entry name" value="FAD/NAD(P)-binding domain"/>
    <property type="match status" value="2"/>
</dbReference>
<feature type="disulfide bond" description="Redox-active" evidence="9">
    <location>
        <begin position="41"/>
        <end position="46"/>
    </location>
</feature>
<keyword evidence="8" id="KW-0547">Nucleotide-binding</keyword>
<evidence type="ECO:0000256" key="6">
    <source>
        <dbReference type="ARBA" id="ARBA00023284"/>
    </source>
</evidence>
<dbReference type="SUPFAM" id="SSF51905">
    <property type="entry name" value="FAD/NAD(P)-binding domain"/>
    <property type="match status" value="1"/>
</dbReference>
<sequence>MERFDYIVIGGGSAGIASANRAAEYGAKTLIIEKDEVGGTCVNRGCVPKKGMWYGAHILELLRDYAPDYGIDAPLKNFDFQTLKKHRNEYIDRVHNSYFKGFESRGTHYKKGYAKFVEDHIVEVDGEQFYGEHISVLTGGRPALPEGIPGIDLVDVSDDVFNWDELPESLLIVGAGYIAVEMAGMLREFGVDVTLAVRHETPLRQYEPKITESLMENMKKQGITVLSNHNVTKIEKTEDGTLRTIFKEDDEVVSDRVLYAIGRQPNTENIGLENTSIELTDKGYIKVDDYHNTTADKVYAFGDVIGKVELTPVAIKVGRTLSDHLFNGQDPFYLDYNMVPSIVFAHPPIITMGYTEEAAKEAFEGQKITTYDTNFTSMISGMTSNRENIYMKLVCLGDEEKIIGLHGIGFGADEMLQGFAVAITMGATKKQFDQTIALHPTGAEEFVTMR</sequence>
<dbReference type="GO" id="GO:0050660">
    <property type="term" value="F:flavin adenine dinucleotide binding"/>
    <property type="evidence" value="ECO:0007669"/>
    <property type="project" value="InterPro"/>
</dbReference>
<evidence type="ECO:0000256" key="5">
    <source>
        <dbReference type="ARBA" id="ARBA00023157"/>
    </source>
</evidence>